<sequence length="73" mass="8103">MAMFNVYSKTGQLQRAWALFSGIANPDVTLWNTMMAGHSNNGDLHHGIQLLRLMWIAGVDPDSMTLLTVLSDQ</sequence>
<accession>D8T8Q2</accession>
<evidence type="ECO:0000256" key="2">
    <source>
        <dbReference type="PROSITE-ProRule" id="PRU00708"/>
    </source>
</evidence>
<evidence type="ECO:0000313" key="3">
    <source>
        <dbReference type="EMBL" id="EFJ06929.1"/>
    </source>
</evidence>
<dbReference type="KEGG" id="smo:SELMODRAFT_134546"/>
<dbReference type="GO" id="GO:0009451">
    <property type="term" value="P:RNA modification"/>
    <property type="evidence" value="ECO:0007669"/>
    <property type="project" value="InterPro"/>
</dbReference>
<feature type="repeat" description="PPR" evidence="2">
    <location>
        <begin position="27"/>
        <end position="61"/>
    </location>
</feature>
<dbReference type="PROSITE" id="PS51375">
    <property type="entry name" value="PPR"/>
    <property type="match status" value="1"/>
</dbReference>
<dbReference type="InterPro" id="IPR046960">
    <property type="entry name" value="PPR_At4g14850-like_plant"/>
</dbReference>
<keyword evidence="1" id="KW-0677">Repeat</keyword>
<dbReference type="Gene3D" id="1.25.40.10">
    <property type="entry name" value="Tetratricopeptide repeat domain"/>
    <property type="match status" value="1"/>
</dbReference>
<dbReference type="NCBIfam" id="TIGR00756">
    <property type="entry name" value="PPR"/>
    <property type="match status" value="1"/>
</dbReference>
<protein>
    <recommendedName>
        <fullName evidence="5">Pentacotripeptide-repeat region of PRORP domain-containing protein</fullName>
    </recommendedName>
</protein>
<dbReference type="HOGENOM" id="CLU_174354_0_0_1"/>
<dbReference type="Pfam" id="PF01535">
    <property type="entry name" value="PPR"/>
    <property type="match status" value="1"/>
</dbReference>
<dbReference type="InParanoid" id="D8T8Q2"/>
<evidence type="ECO:0008006" key="5">
    <source>
        <dbReference type="Google" id="ProtNLM"/>
    </source>
</evidence>
<organism evidence="4">
    <name type="scientific">Selaginella moellendorffii</name>
    <name type="common">Spikemoss</name>
    <dbReference type="NCBI Taxonomy" id="88036"/>
    <lineage>
        <taxon>Eukaryota</taxon>
        <taxon>Viridiplantae</taxon>
        <taxon>Streptophyta</taxon>
        <taxon>Embryophyta</taxon>
        <taxon>Tracheophyta</taxon>
        <taxon>Lycopodiopsida</taxon>
        <taxon>Selaginellales</taxon>
        <taxon>Selaginellaceae</taxon>
        <taxon>Selaginella</taxon>
    </lineage>
</organism>
<evidence type="ECO:0000256" key="1">
    <source>
        <dbReference type="ARBA" id="ARBA00022737"/>
    </source>
</evidence>
<dbReference type="AlphaFoldDB" id="D8T8Q2"/>
<dbReference type="Pfam" id="PF13041">
    <property type="entry name" value="PPR_2"/>
    <property type="match status" value="1"/>
</dbReference>
<dbReference type="InterPro" id="IPR002885">
    <property type="entry name" value="PPR_rpt"/>
</dbReference>
<name>D8T8Q2_SELML</name>
<dbReference type="OMA" id="NAMIRKC"/>
<dbReference type="EMBL" id="GL377691">
    <property type="protein sequence ID" value="EFJ06929.1"/>
    <property type="molecule type" value="Genomic_DNA"/>
</dbReference>
<dbReference type="PANTHER" id="PTHR47926:SF533">
    <property type="entry name" value="DYW DOMAIN-CONTAINING PROTEIN"/>
    <property type="match status" value="1"/>
</dbReference>
<evidence type="ECO:0000313" key="4">
    <source>
        <dbReference type="Proteomes" id="UP000001514"/>
    </source>
</evidence>
<dbReference type="Gramene" id="EFJ06929">
    <property type="protein sequence ID" value="EFJ06929"/>
    <property type="gene ID" value="SELMODRAFT_134546"/>
</dbReference>
<keyword evidence="4" id="KW-1185">Reference proteome</keyword>
<gene>
    <name evidence="3" type="ORF">SELMODRAFT_134546</name>
</gene>
<reference evidence="3 4" key="1">
    <citation type="journal article" date="2011" name="Science">
        <title>The Selaginella genome identifies genetic changes associated with the evolution of vascular plants.</title>
        <authorList>
            <person name="Banks J.A."/>
            <person name="Nishiyama T."/>
            <person name="Hasebe M."/>
            <person name="Bowman J.L."/>
            <person name="Gribskov M."/>
            <person name="dePamphilis C."/>
            <person name="Albert V.A."/>
            <person name="Aono N."/>
            <person name="Aoyama T."/>
            <person name="Ambrose B.A."/>
            <person name="Ashton N.W."/>
            <person name="Axtell M.J."/>
            <person name="Barker E."/>
            <person name="Barker M.S."/>
            <person name="Bennetzen J.L."/>
            <person name="Bonawitz N.D."/>
            <person name="Chapple C."/>
            <person name="Cheng C."/>
            <person name="Correa L.G."/>
            <person name="Dacre M."/>
            <person name="DeBarry J."/>
            <person name="Dreyer I."/>
            <person name="Elias M."/>
            <person name="Engstrom E.M."/>
            <person name="Estelle M."/>
            <person name="Feng L."/>
            <person name="Finet C."/>
            <person name="Floyd S.K."/>
            <person name="Frommer W.B."/>
            <person name="Fujita T."/>
            <person name="Gramzow L."/>
            <person name="Gutensohn M."/>
            <person name="Harholt J."/>
            <person name="Hattori M."/>
            <person name="Heyl A."/>
            <person name="Hirai T."/>
            <person name="Hiwatashi Y."/>
            <person name="Ishikawa M."/>
            <person name="Iwata M."/>
            <person name="Karol K.G."/>
            <person name="Koehler B."/>
            <person name="Kolukisaoglu U."/>
            <person name="Kubo M."/>
            <person name="Kurata T."/>
            <person name="Lalonde S."/>
            <person name="Li K."/>
            <person name="Li Y."/>
            <person name="Litt A."/>
            <person name="Lyons E."/>
            <person name="Manning G."/>
            <person name="Maruyama T."/>
            <person name="Michael T.P."/>
            <person name="Mikami K."/>
            <person name="Miyazaki S."/>
            <person name="Morinaga S."/>
            <person name="Murata T."/>
            <person name="Mueller-Roeber B."/>
            <person name="Nelson D.R."/>
            <person name="Obara M."/>
            <person name="Oguri Y."/>
            <person name="Olmstead R.G."/>
            <person name="Onodera N."/>
            <person name="Petersen B.L."/>
            <person name="Pils B."/>
            <person name="Prigge M."/>
            <person name="Rensing S.A."/>
            <person name="Riano-Pachon D.M."/>
            <person name="Roberts A.W."/>
            <person name="Sato Y."/>
            <person name="Scheller H.V."/>
            <person name="Schulz B."/>
            <person name="Schulz C."/>
            <person name="Shakirov E.V."/>
            <person name="Shibagaki N."/>
            <person name="Shinohara N."/>
            <person name="Shippen D.E."/>
            <person name="Soerensen I."/>
            <person name="Sotooka R."/>
            <person name="Sugimoto N."/>
            <person name="Sugita M."/>
            <person name="Sumikawa N."/>
            <person name="Tanurdzic M."/>
            <person name="Theissen G."/>
            <person name="Ulvskov P."/>
            <person name="Wakazuki S."/>
            <person name="Weng J.K."/>
            <person name="Willats W.W."/>
            <person name="Wipf D."/>
            <person name="Wolf P.G."/>
            <person name="Yang L."/>
            <person name="Zimmer A.D."/>
            <person name="Zhu Q."/>
            <person name="Mitros T."/>
            <person name="Hellsten U."/>
            <person name="Loque D."/>
            <person name="Otillar R."/>
            <person name="Salamov A."/>
            <person name="Schmutz J."/>
            <person name="Shapiro H."/>
            <person name="Lindquist E."/>
            <person name="Lucas S."/>
            <person name="Rokhsar D."/>
            <person name="Grigoriev I.V."/>
        </authorList>
    </citation>
    <scope>NUCLEOTIDE SEQUENCE [LARGE SCALE GENOMIC DNA]</scope>
</reference>
<dbReference type="Proteomes" id="UP000001514">
    <property type="component" value="Unassembled WGS sequence"/>
</dbReference>
<proteinExistence type="predicted"/>
<dbReference type="PANTHER" id="PTHR47926">
    <property type="entry name" value="PENTATRICOPEPTIDE REPEAT-CONTAINING PROTEIN"/>
    <property type="match status" value="1"/>
</dbReference>
<dbReference type="InterPro" id="IPR011990">
    <property type="entry name" value="TPR-like_helical_dom_sf"/>
</dbReference>
<dbReference type="GO" id="GO:0003723">
    <property type="term" value="F:RNA binding"/>
    <property type="evidence" value="ECO:0007669"/>
    <property type="project" value="InterPro"/>
</dbReference>